<keyword evidence="4 10" id="KW-0812">Transmembrane</keyword>
<dbReference type="PANTHER" id="PTHR21137:SF35">
    <property type="entry name" value="ODORANT RECEPTOR 19A-RELATED"/>
    <property type="match status" value="1"/>
</dbReference>
<keyword evidence="9" id="KW-0807">Transducer</keyword>
<sequence length="170" mass="19514">MHTKVLKESFADIIRIDQIKDRRIRINLWLLYHLHVISLSHRLNFLAKKCMGIYSFVAAMLFGCIVNQIYNKENISGAVITFFGFFGSIFLLCQAGEKIAQQNKDITDAVYHSLWYMTDIKTRKDIIFILMSSNITLQLQALPLGQVNFALLLMIMKGAFSYLTLLQNSA</sequence>
<evidence type="ECO:0000256" key="5">
    <source>
        <dbReference type="ARBA" id="ARBA00022725"/>
    </source>
</evidence>
<evidence type="ECO:0000256" key="9">
    <source>
        <dbReference type="ARBA" id="ARBA00023224"/>
    </source>
</evidence>
<feature type="transmembrane region" description="Helical" evidence="10">
    <location>
        <begin position="51"/>
        <end position="69"/>
    </location>
</feature>
<dbReference type="PANTHER" id="PTHR21137">
    <property type="entry name" value="ODORANT RECEPTOR"/>
    <property type="match status" value="1"/>
</dbReference>
<feature type="transmembrane region" description="Helical" evidence="10">
    <location>
        <begin position="75"/>
        <end position="93"/>
    </location>
</feature>
<comment type="subcellular location">
    <subcellularLocation>
        <location evidence="1">Cell membrane</location>
        <topology evidence="1">Multi-pass membrane protein</topology>
    </subcellularLocation>
</comment>
<keyword evidence="3" id="KW-0716">Sensory transduction</keyword>
<dbReference type="Pfam" id="PF02949">
    <property type="entry name" value="7tm_6"/>
    <property type="match status" value="1"/>
</dbReference>
<evidence type="ECO:0000256" key="8">
    <source>
        <dbReference type="ARBA" id="ARBA00023170"/>
    </source>
</evidence>
<dbReference type="EnsemblMetazoa" id="XM_050657975.1">
    <property type="protein sequence ID" value="XP_050513932.1"/>
    <property type="gene ID" value="LOC126889578"/>
</dbReference>
<evidence type="ECO:0000256" key="3">
    <source>
        <dbReference type="ARBA" id="ARBA00022606"/>
    </source>
</evidence>
<evidence type="ECO:0000256" key="10">
    <source>
        <dbReference type="SAM" id="Phobius"/>
    </source>
</evidence>
<evidence type="ECO:0000256" key="4">
    <source>
        <dbReference type="ARBA" id="ARBA00022692"/>
    </source>
</evidence>
<proteinExistence type="predicted"/>
<evidence type="ECO:0000256" key="2">
    <source>
        <dbReference type="ARBA" id="ARBA00022475"/>
    </source>
</evidence>
<organism evidence="11 12">
    <name type="scientific">Diabrotica virgifera virgifera</name>
    <name type="common">western corn rootworm</name>
    <dbReference type="NCBI Taxonomy" id="50390"/>
    <lineage>
        <taxon>Eukaryota</taxon>
        <taxon>Metazoa</taxon>
        <taxon>Ecdysozoa</taxon>
        <taxon>Arthropoda</taxon>
        <taxon>Hexapoda</taxon>
        <taxon>Insecta</taxon>
        <taxon>Pterygota</taxon>
        <taxon>Neoptera</taxon>
        <taxon>Endopterygota</taxon>
        <taxon>Coleoptera</taxon>
        <taxon>Polyphaga</taxon>
        <taxon>Cucujiformia</taxon>
        <taxon>Chrysomeloidea</taxon>
        <taxon>Chrysomelidae</taxon>
        <taxon>Galerucinae</taxon>
        <taxon>Diabroticina</taxon>
        <taxon>Diabroticites</taxon>
        <taxon>Diabrotica</taxon>
    </lineage>
</organism>
<dbReference type="GeneID" id="126889578"/>
<accession>A0ABM5KUR7</accession>
<keyword evidence="2" id="KW-1003">Cell membrane</keyword>
<dbReference type="InterPro" id="IPR004117">
    <property type="entry name" value="7tm6_olfct_rcpt"/>
</dbReference>
<reference evidence="11" key="1">
    <citation type="submission" date="2025-05" db="UniProtKB">
        <authorList>
            <consortium name="EnsemblMetazoa"/>
        </authorList>
    </citation>
    <scope>IDENTIFICATION</scope>
</reference>
<dbReference type="Proteomes" id="UP001652700">
    <property type="component" value="Unplaced"/>
</dbReference>
<evidence type="ECO:0000256" key="7">
    <source>
        <dbReference type="ARBA" id="ARBA00023136"/>
    </source>
</evidence>
<name>A0ABM5KUR7_DIAVI</name>
<keyword evidence="12" id="KW-1185">Reference proteome</keyword>
<evidence type="ECO:0000313" key="11">
    <source>
        <dbReference type="EnsemblMetazoa" id="XP_050513932.1"/>
    </source>
</evidence>
<keyword evidence="5" id="KW-0552">Olfaction</keyword>
<feature type="transmembrane region" description="Helical" evidence="10">
    <location>
        <begin position="149"/>
        <end position="166"/>
    </location>
</feature>
<protein>
    <submittedName>
        <fullName evidence="11">Uncharacterized protein</fullName>
    </submittedName>
</protein>
<keyword evidence="7 10" id="KW-0472">Membrane</keyword>
<evidence type="ECO:0000256" key="6">
    <source>
        <dbReference type="ARBA" id="ARBA00022989"/>
    </source>
</evidence>
<keyword evidence="8" id="KW-0675">Receptor</keyword>
<keyword evidence="6 10" id="KW-1133">Transmembrane helix</keyword>
<evidence type="ECO:0000256" key="1">
    <source>
        <dbReference type="ARBA" id="ARBA00004651"/>
    </source>
</evidence>
<evidence type="ECO:0000313" key="12">
    <source>
        <dbReference type="Proteomes" id="UP001652700"/>
    </source>
</evidence>
<dbReference type="RefSeq" id="XP_050513932.1">
    <property type="nucleotide sequence ID" value="XM_050657975.1"/>
</dbReference>